<dbReference type="Proteomes" id="UP000545761">
    <property type="component" value="Unassembled WGS sequence"/>
</dbReference>
<dbReference type="Gene3D" id="3.40.80.10">
    <property type="entry name" value="Peptidoglycan recognition protein-like"/>
    <property type="match status" value="1"/>
</dbReference>
<reference evidence="2 3" key="1">
    <citation type="submission" date="2020-07" db="EMBL/GenBank/DDBJ databases">
        <title>Streptomyces isolated from Indian soil.</title>
        <authorList>
            <person name="Mandal S."/>
            <person name="Maiti P.K."/>
        </authorList>
    </citation>
    <scope>NUCLEOTIDE SEQUENCE [LARGE SCALE GENOMIC DNA]</scope>
    <source>
        <strain evidence="2 3">PSKA28</strain>
    </source>
</reference>
<evidence type="ECO:0000313" key="2">
    <source>
        <dbReference type="EMBL" id="MBA2951425.1"/>
    </source>
</evidence>
<dbReference type="RefSeq" id="WP_181662344.1">
    <property type="nucleotide sequence ID" value="NZ_JACEHE010000046.1"/>
</dbReference>
<dbReference type="InterPro" id="IPR002502">
    <property type="entry name" value="Amidase_domain"/>
</dbReference>
<sequence length="234" mass="25053">MAPPMSPDTLLAVLKKEGCTVKEYGSWRTHNRNHKGAWGPINGTMTHHTATGPGVDVVALCYKGHSTLPGPLCQGVITKSGTVWLTSAGRANHAGLGDDDVLAAVKLESYGDYPPADNEANTDGNAHFYGFECENLGDGKDPWPAKQYIAMVKANAAILRHYGWTAKSAIAHKEWQPGKVDPRGIDMLKFRKDIAACLALPAGKWGGVVTAVKLTLEQRVAALEAAVKALRSQK</sequence>
<proteinExistence type="predicted"/>
<name>A0A7W0ID60_9ACTN</name>
<evidence type="ECO:0000259" key="1">
    <source>
        <dbReference type="SMART" id="SM00644"/>
    </source>
</evidence>
<protein>
    <submittedName>
        <fullName evidence="2">N-acetylmuramoyl-L-alanine amidase</fullName>
    </submittedName>
</protein>
<accession>A0A7W0ID60</accession>
<dbReference type="Pfam" id="PF01510">
    <property type="entry name" value="Amidase_2"/>
    <property type="match status" value="1"/>
</dbReference>
<comment type="caution">
    <text evidence="2">The sequence shown here is derived from an EMBL/GenBank/DDBJ whole genome shotgun (WGS) entry which is preliminary data.</text>
</comment>
<evidence type="ECO:0000313" key="3">
    <source>
        <dbReference type="Proteomes" id="UP000545761"/>
    </source>
</evidence>
<dbReference type="SUPFAM" id="SSF55846">
    <property type="entry name" value="N-acetylmuramoyl-L-alanine amidase-like"/>
    <property type="match status" value="1"/>
</dbReference>
<dbReference type="EMBL" id="JACEHE010000046">
    <property type="protein sequence ID" value="MBA2951425.1"/>
    <property type="molecule type" value="Genomic_DNA"/>
</dbReference>
<feature type="domain" description="N-acetylmuramoyl-L-alanine amidase" evidence="1">
    <location>
        <begin position="27"/>
        <end position="183"/>
    </location>
</feature>
<dbReference type="GO" id="GO:0009253">
    <property type="term" value="P:peptidoglycan catabolic process"/>
    <property type="evidence" value="ECO:0007669"/>
    <property type="project" value="InterPro"/>
</dbReference>
<dbReference type="AlphaFoldDB" id="A0A7W0ID60"/>
<organism evidence="2 3">
    <name type="scientific">Streptomyces himalayensis subsp. himalayensis</name>
    <dbReference type="NCBI Taxonomy" id="2756131"/>
    <lineage>
        <taxon>Bacteria</taxon>
        <taxon>Bacillati</taxon>
        <taxon>Actinomycetota</taxon>
        <taxon>Actinomycetes</taxon>
        <taxon>Kitasatosporales</taxon>
        <taxon>Streptomycetaceae</taxon>
        <taxon>Streptomyces</taxon>
        <taxon>Streptomyces himalayensis</taxon>
    </lineage>
</organism>
<dbReference type="SMART" id="SM00644">
    <property type="entry name" value="Ami_2"/>
    <property type="match status" value="1"/>
</dbReference>
<dbReference type="InterPro" id="IPR036505">
    <property type="entry name" value="Amidase/PGRP_sf"/>
</dbReference>
<dbReference type="GO" id="GO:0008745">
    <property type="term" value="F:N-acetylmuramoyl-L-alanine amidase activity"/>
    <property type="evidence" value="ECO:0007669"/>
    <property type="project" value="InterPro"/>
</dbReference>
<gene>
    <name evidence="2" type="ORF">H1D24_38190</name>
</gene>